<dbReference type="GO" id="GO:0005975">
    <property type="term" value="P:carbohydrate metabolic process"/>
    <property type="evidence" value="ECO:0007669"/>
    <property type="project" value="InterPro"/>
</dbReference>
<dbReference type="EMBL" id="UINC01053217">
    <property type="protein sequence ID" value="SVB69470.1"/>
    <property type="molecule type" value="Genomic_DNA"/>
</dbReference>
<proteinExistence type="predicted"/>
<feature type="non-terminal residue" evidence="1">
    <location>
        <position position="267"/>
    </location>
</feature>
<accession>A0A382G2K5</accession>
<dbReference type="InterPro" id="IPR013785">
    <property type="entry name" value="Aldolase_TIM"/>
</dbReference>
<protein>
    <recommendedName>
        <fullName evidence="2">Tagatose-6-phosphate kinase</fullName>
    </recommendedName>
</protein>
<dbReference type="AlphaFoldDB" id="A0A382G2K5"/>
<reference evidence="1" key="1">
    <citation type="submission" date="2018-05" db="EMBL/GenBank/DDBJ databases">
        <authorList>
            <person name="Lanie J.A."/>
            <person name="Ng W.-L."/>
            <person name="Kazmierczak K.M."/>
            <person name="Andrzejewski T.M."/>
            <person name="Davidsen T.M."/>
            <person name="Wayne K.J."/>
            <person name="Tettelin H."/>
            <person name="Glass J.I."/>
            <person name="Rusch D."/>
            <person name="Podicherti R."/>
            <person name="Tsui H.-C.T."/>
            <person name="Winkler M.E."/>
        </authorList>
    </citation>
    <scope>NUCLEOTIDE SEQUENCE</scope>
</reference>
<dbReference type="Gene3D" id="3.20.20.70">
    <property type="entry name" value="Aldolase class I"/>
    <property type="match status" value="1"/>
</dbReference>
<gene>
    <name evidence="1" type="ORF">METZ01_LOCUS222324</name>
</gene>
<evidence type="ECO:0008006" key="2">
    <source>
        <dbReference type="Google" id="ProtNLM"/>
    </source>
</evidence>
<dbReference type="SUPFAM" id="SSF51569">
    <property type="entry name" value="Aldolase"/>
    <property type="match status" value="1"/>
</dbReference>
<sequence>MSKNCIDASIEISNEHNIPLMLIASRRQIDSNESGGGYVNNWTTEKFSEYVKICDKNKNIILCRDHGGPWQNDYEKNNKLNFHEAMESAKKSFAVDIKSNFQIIHIDPTIDIHSKISTEQIFERIFDLYEYCNTTSKKLNKKIVFEISLGKEDGGFDKYEEIKQIVSKMESFCRNGDFPLPYFLVVRTGNYVMELKNVGSFESTFLDTNQDSSKINLLKIIEFCNKHQIRIKEHNTDYLSDRALQLHPEIGIHAANIAPEFAVAETR</sequence>
<organism evidence="1">
    <name type="scientific">marine metagenome</name>
    <dbReference type="NCBI Taxonomy" id="408172"/>
    <lineage>
        <taxon>unclassified sequences</taxon>
        <taxon>metagenomes</taxon>
        <taxon>ecological metagenomes</taxon>
    </lineage>
</organism>
<evidence type="ECO:0000313" key="1">
    <source>
        <dbReference type="EMBL" id="SVB69470.1"/>
    </source>
</evidence>
<name>A0A382G2K5_9ZZZZ</name>